<keyword evidence="4 12" id="KW-0732">Signal</keyword>
<dbReference type="InterPro" id="IPR000322">
    <property type="entry name" value="Glyco_hydro_31_TIM"/>
</dbReference>
<comment type="pathway">
    <text evidence="2">Glycan metabolism; N-glycan metabolism.</text>
</comment>
<keyword evidence="17" id="KW-1185">Reference proteome</keyword>
<dbReference type="InterPro" id="IPR048395">
    <property type="entry name" value="Glyco_hydro_31_C"/>
</dbReference>
<evidence type="ECO:0000256" key="12">
    <source>
        <dbReference type="SAM" id="SignalP"/>
    </source>
</evidence>
<dbReference type="InterPro" id="IPR011013">
    <property type="entry name" value="Gal_mutarotase_sf_dom"/>
</dbReference>
<dbReference type="CDD" id="cd06603">
    <property type="entry name" value="GH31_GANC_GANAB_alpha"/>
    <property type="match status" value="1"/>
</dbReference>
<gene>
    <name evidence="16" type="ORF">BGW38_010628</name>
</gene>
<accession>A0A9P6KIH7</accession>
<evidence type="ECO:0000256" key="5">
    <source>
        <dbReference type="ARBA" id="ARBA00022801"/>
    </source>
</evidence>
<evidence type="ECO:0000256" key="7">
    <source>
        <dbReference type="ARBA" id="ARBA00023180"/>
    </source>
</evidence>
<evidence type="ECO:0000256" key="11">
    <source>
        <dbReference type="SAM" id="MobiDB-lite"/>
    </source>
</evidence>
<dbReference type="Pfam" id="PF21365">
    <property type="entry name" value="Glyco_hydro_31_3rd"/>
    <property type="match status" value="1"/>
</dbReference>
<dbReference type="Proteomes" id="UP000780801">
    <property type="component" value="Unassembled WGS sequence"/>
</dbReference>
<dbReference type="GO" id="GO:0017177">
    <property type="term" value="C:glucosidase II complex"/>
    <property type="evidence" value="ECO:0007669"/>
    <property type="project" value="TreeGrafter"/>
</dbReference>
<dbReference type="EMBL" id="JAABOA010000089">
    <property type="protein sequence ID" value="KAF9585987.1"/>
    <property type="molecule type" value="Genomic_DNA"/>
</dbReference>
<dbReference type="InterPro" id="IPR017853">
    <property type="entry name" value="GH"/>
</dbReference>
<dbReference type="InterPro" id="IPR013780">
    <property type="entry name" value="Glyco_hydro_b"/>
</dbReference>
<evidence type="ECO:0000259" key="14">
    <source>
        <dbReference type="Pfam" id="PF13802"/>
    </source>
</evidence>
<evidence type="ECO:0000259" key="13">
    <source>
        <dbReference type="Pfam" id="PF01055"/>
    </source>
</evidence>
<evidence type="ECO:0000259" key="15">
    <source>
        <dbReference type="Pfam" id="PF21365"/>
    </source>
</evidence>
<dbReference type="Gene3D" id="2.60.40.1760">
    <property type="entry name" value="glycosyl hydrolase (family 31)"/>
    <property type="match status" value="1"/>
</dbReference>
<evidence type="ECO:0000256" key="4">
    <source>
        <dbReference type="ARBA" id="ARBA00022729"/>
    </source>
</evidence>
<reference evidence="16" key="1">
    <citation type="journal article" date="2020" name="Fungal Divers.">
        <title>Resolving the Mortierellaceae phylogeny through synthesis of multi-gene phylogenetics and phylogenomics.</title>
        <authorList>
            <person name="Vandepol N."/>
            <person name="Liber J."/>
            <person name="Desiro A."/>
            <person name="Na H."/>
            <person name="Kennedy M."/>
            <person name="Barry K."/>
            <person name="Grigoriev I.V."/>
            <person name="Miller A.N."/>
            <person name="O'Donnell K."/>
            <person name="Stajich J.E."/>
            <person name="Bonito G."/>
        </authorList>
    </citation>
    <scope>NUCLEOTIDE SEQUENCE</scope>
    <source>
        <strain evidence="16">KOD1015</strain>
    </source>
</reference>
<evidence type="ECO:0000256" key="9">
    <source>
        <dbReference type="ARBA" id="ARBA00042895"/>
    </source>
</evidence>
<evidence type="ECO:0000256" key="1">
    <source>
        <dbReference type="ARBA" id="ARBA00004240"/>
    </source>
</evidence>
<feature type="domain" description="Glycoside hydrolase family 31 TIM barrel" evidence="13">
    <location>
        <begin position="636"/>
        <end position="740"/>
    </location>
</feature>
<evidence type="ECO:0000256" key="10">
    <source>
        <dbReference type="RuleBase" id="RU361185"/>
    </source>
</evidence>
<dbReference type="Pfam" id="PF13802">
    <property type="entry name" value="Gal_mutarotas_2"/>
    <property type="match status" value="1"/>
</dbReference>
<proteinExistence type="inferred from homology"/>
<dbReference type="GO" id="GO:0006491">
    <property type="term" value="P:N-glycan processing"/>
    <property type="evidence" value="ECO:0007669"/>
    <property type="project" value="TreeGrafter"/>
</dbReference>
<dbReference type="GO" id="GO:0090599">
    <property type="term" value="F:alpha-glucosidase activity"/>
    <property type="evidence" value="ECO:0007669"/>
    <property type="project" value="TreeGrafter"/>
</dbReference>
<dbReference type="InterPro" id="IPR025887">
    <property type="entry name" value="Glyco_hydro_31_N_dom"/>
</dbReference>
<evidence type="ECO:0000256" key="8">
    <source>
        <dbReference type="ARBA" id="ARBA00023295"/>
    </source>
</evidence>
<keyword evidence="7" id="KW-0325">Glycoprotein</keyword>
<dbReference type="PANTHER" id="PTHR22762:SF54">
    <property type="entry name" value="BCDNA.GH04962"/>
    <property type="match status" value="1"/>
</dbReference>
<evidence type="ECO:0000313" key="16">
    <source>
        <dbReference type="EMBL" id="KAF9585987.1"/>
    </source>
</evidence>
<evidence type="ECO:0000313" key="17">
    <source>
        <dbReference type="Proteomes" id="UP000780801"/>
    </source>
</evidence>
<sequence>MAIFRSALALGLAAALTLSTLTSVTEGVKREDFKTCAQSGFCTRHRAYAELVQESSKSQWKSPYQLNSSSLRLSNGILSGDLYHVEEDQFPLTETQNKDHGGKSRGLTFELHLLESDLARIRINERDPLYPRYDGVQETVLDKLALTLKSDDMYSSVTKAKADDNIKSEEQDGVLEIAYGPEKRYQVNVHSEPFKIEFFVDGTSTVVLNGDGLLRIERTRKKPEDPKESESKTDDESKMVDQESEVANGGFVTEKSPLEKKLEEELWEESFKTHTDSKPRGPESFGMDIAFSGMKHVYGIPEHASSLSLKATKGPNAPYSEPYRLYNLDVFEYELDNPMALYGSIPFMMGHSKGHTAAVFWLNAAETWVDVEKDTSGNAGNGAGEGIMSWIKSKKPTTGPKAVQSTKTHWISESGVLDLFVFLGPTQKDIYKEFANLVGSTAMPQQFAIAYQQCRWNYNNQDDVKQVDKGFDEHDIPYDVLWLDIEHTNGKRYFTWDAAKFPDPTEMQQELAAKTRKMVTIIDPHIKKDSDYKVFKEGSDLDIYIKNKDGTSDFEGWCWPGSSQWIDFYNPKARDYWASRFQYDNYEGSTGALFTWNDMNEPSVFNGPEITIPKDVLHYGGVEHRNVHNLYGTMFRYGAIWTGDNTATWEHLEVASPMLLTIGISGIPFSGADVGGFFGNPDAELLTRWYQAGAYYPFFRAHAHLDSKRREPWLFGEPYTSQIREAIRMRYKLLPFWYTLFHEASVDGAPIIRPMFTEFPEDEAVFDMDDQFMVGDALLVKPVAKPGVTRSSVYFAGSERWFELKDEDLFSSAPAAQQGPGYVEVDSPASKIPVYQRAGTIVPRKDRPRRSSKAMEKDPFTLRITINSAGESIGKIYLDDGESFGYQSGDYVWREFNLGKVNDGFILTSKDLKPANISKKLSNGIQELAALRIERLVIAGLPSPLKKVTRVDTGESAKSIDCRQAKGQDGKGFYACVVKEPNVAVGEDFELALN</sequence>
<protein>
    <recommendedName>
        <fullName evidence="9">Glucosidase II subunit alpha</fullName>
    </recommendedName>
</protein>
<keyword evidence="5 10" id="KW-0378">Hydrolase</keyword>
<feature type="compositionally biased region" description="Basic and acidic residues" evidence="11">
    <location>
        <begin position="217"/>
        <end position="241"/>
    </location>
</feature>
<dbReference type="SUPFAM" id="SSF51445">
    <property type="entry name" value="(Trans)glycosidases"/>
    <property type="match status" value="1"/>
</dbReference>
<dbReference type="AlphaFoldDB" id="A0A9P6KIH7"/>
<organism evidence="16 17">
    <name type="scientific">Lunasporangiospora selenospora</name>
    <dbReference type="NCBI Taxonomy" id="979761"/>
    <lineage>
        <taxon>Eukaryota</taxon>
        <taxon>Fungi</taxon>
        <taxon>Fungi incertae sedis</taxon>
        <taxon>Mucoromycota</taxon>
        <taxon>Mortierellomycotina</taxon>
        <taxon>Mortierellomycetes</taxon>
        <taxon>Mortierellales</taxon>
        <taxon>Mortierellaceae</taxon>
        <taxon>Lunasporangiospora</taxon>
    </lineage>
</organism>
<dbReference type="Pfam" id="PF01055">
    <property type="entry name" value="Glyco_hydro_31_2nd"/>
    <property type="match status" value="2"/>
</dbReference>
<comment type="caution">
    <text evidence="16">The sequence shown here is derived from an EMBL/GenBank/DDBJ whole genome shotgun (WGS) entry which is preliminary data.</text>
</comment>
<comment type="similarity">
    <text evidence="3 10">Belongs to the glycosyl hydrolase 31 family.</text>
</comment>
<dbReference type="SUPFAM" id="SSF74650">
    <property type="entry name" value="Galactose mutarotase-like"/>
    <property type="match status" value="1"/>
</dbReference>
<dbReference type="PANTHER" id="PTHR22762">
    <property type="entry name" value="ALPHA-GLUCOSIDASE"/>
    <property type="match status" value="1"/>
</dbReference>
<dbReference type="GO" id="GO:0005975">
    <property type="term" value="P:carbohydrate metabolic process"/>
    <property type="evidence" value="ECO:0007669"/>
    <property type="project" value="InterPro"/>
</dbReference>
<dbReference type="GO" id="GO:0030246">
    <property type="term" value="F:carbohydrate binding"/>
    <property type="evidence" value="ECO:0007669"/>
    <property type="project" value="InterPro"/>
</dbReference>
<feature type="domain" description="Glycoside hydrolase family 31 TIM barrel" evidence="13">
    <location>
        <begin position="441"/>
        <end position="635"/>
    </location>
</feature>
<keyword evidence="8 10" id="KW-0326">Glycosidase</keyword>
<dbReference type="Gene3D" id="2.60.40.1180">
    <property type="entry name" value="Golgi alpha-mannosidase II"/>
    <property type="match status" value="2"/>
</dbReference>
<feature type="signal peptide" evidence="12">
    <location>
        <begin position="1"/>
        <end position="27"/>
    </location>
</feature>
<evidence type="ECO:0000256" key="3">
    <source>
        <dbReference type="ARBA" id="ARBA00007806"/>
    </source>
</evidence>
<name>A0A9P6KIH7_9FUNG</name>
<dbReference type="CDD" id="cd14752">
    <property type="entry name" value="GH31_N"/>
    <property type="match status" value="1"/>
</dbReference>
<dbReference type="FunFam" id="3.20.20.80:FF:000039">
    <property type="entry name" value="Glucosidase, alpha neutral C"/>
    <property type="match status" value="1"/>
</dbReference>
<evidence type="ECO:0000256" key="6">
    <source>
        <dbReference type="ARBA" id="ARBA00022824"/>
    </source>
</evidence>
<dbReference type="FunFam" id="2.60.40.1180:FF:000023">
    <property type="entry name" value="neutral alpha-glucosidase AB isoform X2"/>
    <property type="match status" value="1"/>
</dbReference>
<feature type="domain" description="Glycoside hydrolase family 31 N-terminal" evidence="14">
    <location>
        <begin position="109"/>
        <end position="370"/>
    </location>
</feature>
<keyword evidence="6" id="KW-0256">Endoplasmic reticulum</keyword>
<dbReference type="SUPFAM" id="SSF51011">
    <property type="entry name" value="Glycosyl hydrolase domain"/>
    <property type="match status" value="1"/>
</dbReference>
<comment type="subcellular location">
    <subcellularLocation>
        <location evidence="1">Endoplasmic reticulum</location>
    </subcellularLocation>
</comment>
<feature type="domain" description="Glycosyl hydrolase family 31 C-terminal" evidence="15">
    <location>
        <begin position="748"/>
        <end position="842"/>
    </location>
</feature>
<feature type="chain" id="PRO_5040176784" description="Glucosidase II subunit alpha" evidence="12">
    <location>
        <begin position="28"/>
        <end position="994"/>
    </location>
</feature>
<evidence type="ECO:0000256" key="2">
    <source>
        <dbReference type="ARBA" id="ARBA00004833"/>
    </source>
</evidence>
<dbReference type="OrthoDB" id="3237269at2759"/>
<dbReference type="Gene3D" id="3.20.20.80">
    <property type="entry name" value="Glycosidases"/>
    <property type="match status" value="2"/>
</dbReference>
<feature type="region of interest" description="Disordered" evidence="11">
    <location>
        <begin position="217"/>
        <end position="255"/>
    </location>
</feature>